<dbReference type="InterPro" id="IPR037143">
    <property type="entry name" value="4-PPantetheinyl_Trfase_dom_sf"/>
</dbReference>
<reference evidence="5 6" key="1">
    <citation type="submission" date="2015-03" db="EMBL/GenBank/DDBJ databases">
        <title>Genome sequence of Variovorax paradoxus TBEA6.</title>
        <authorList>
            <person name="Poehlein A."/>
            <person name="Schuldes J."/>
            <person name="Wuebbeler J.H."/>
            <person name="Hiessl S."/>
            <person name="Steinbuechel A."/>
            <person name="Daniel R."/>
        </authorList>
    </citation>
    <scope>NUCLEOTIDE SEQUENCE [LARGE SCALE GENOMIC DNA]</scope>
    <source>
        <strain evidence="5 6">TBEA6</strain>
    </source>
</reference>
<accession>A0A0H2M8N6</accession>
<dbReference type="Pfam" id="PF01648">
    <property type="entry name" value="ACPS"/>
    <property type="match status" value="1"/>
</dbReference>
<feature type="domain" description="4'-phosphopantetheinyl transferase" evidence="3">
    <location>
        <begin position="113"/>
        <end position="187"/>
    </location>
</feature>
<sequence>MGPAAFSLSSVEAPVCRYLELDVGPGPEAQRLLSDEEHERAAQFRFEADRQRFVAAHVALRYALAAHTGESPEALRFTRSAFGKPSLSGWPRVRFSLSHSQALGLLAIGERGPLGADVEQLRPVPDALALAAQHFTDSENEALAALPAGEREHAFLTCWTRKEACLKAIGLGLIVPTERFEVGLEPDCRSVEVPVAGRILWLVLQPAPLRVDSVGAIAEWRQTHVRASVPSFAAQTCARSRSAERRAAPRVPQ</sequence>
<dbReference type="InterPro" id="IPR050559">
    <property type="entry name" value="P-Pant_transferase_sf"/>
</dbReference>
<keyword evidence="2 5" id="KW-0808">Transferase</keyword>
<dbReference type="InterPro" id="IPR055066">
    <property type="entry name" value="AASDHPPT_N"/>
</dbReference>
<dbReference type="GO" id="GO:0008897">
    <property type="term" value="F:holo-[acyl-carrier-protein] synthase activity"/>
    <property type="evidence" value="ECO:0007669"/>
    <property type="project" value="InterPro"/>
</dbReference>
<evidence type="ECO:0000256" key="2">
    <source>
        <dbReference type="ARBA" id="ARBA00022679"/>
    </source>
</evidence>
<dbReference type="EC" id="2.7.8.-" evidence="5"/>
<feature type="domain" description="4'-phosphopantetheinyl transferase N-terminal" evidence="4">
    <location>
        <begin position="29"/>
        <end position="107"/>
    </location>
</feature>
<evidence type="ECO:0000313" key="6">
    <source>
        <dbReference type="Proteomes" id="UP000035170"/>
    </source>
</evidence>
<dbReference type="SUPFAM" id="SSF56214">
    <property type="entry name" value="4'-phosphopantetheinyl transferase"/>
    <property type="match status" value="2"/>
</dbReference>
<gene>
    <name evidence="5" type="primary">sfp</name>
    <name evidence="5" type="ORF">VPARA_02330</name>
</gene>
<comment type="caution">
    <text evidence="5">The sequence shown here is derived from an EMBL/GenBank/DDBJ whole genome shotgun (WGS) entry which is preliminary data.</text>
</comment>
<dbReference type="Pfam" id="PF22624">
    <property type="entry name" value="AASDHPPT_N"/>
    <property type="match status" value="1"/>
</dbReference>
<keyword evidence="6" id="KW-1185">Reference proteome</keyword>
<dbReference type="RefSeq" id="WP_021007841.1">
    <property type="nucleotide sequence ID" value="NZ_JZWI01000002.1"/>
</dbReference>
<evidence type="ECO:0000259" key="3">
    <source>
        <dbReference type="Pfam" id="PF01648"/>
    </source>
</evidence>
<dbReference type="InterPro" id="IPR008278">
    <property type="entry name" value="4-PPantetheinyl_Trfase_dom"/>
</dbReference>
<proteinExistence type="inferred from homology"/>
<dbReference type="Gene3D" id="3.90.470.20">
    <property type="entry name" value="4'-phosphopantetheinyl transferase domain"/>
    <property type="match status" value="1"/>
</dbReference>
<evidence type="ECO:0000259" key="4">
    <source>
        <dbReference type="Pfam" id="PF22624"/>
    </source>
</evidence>
<dbReference type="PANTHER" id="PTHR12215">
    <property type="entry name" value="PHOSPHOPANTETHEINE TRANSFERASE"/>
    <property type="match status" value="1"/>
</dbReference>
<dbReference type="Proteomes" id="UP000035170">
    <property type="component" value="Unassembled WGS sequence"/>
</dbReference>
<dbReference type="GO" id="GO:0000287">
    <property type="term" value="F:magnesium ion binding"/>
    <property type="evidence" value="ECO:0007669"/>
    <property type="project" value="InterPro"/>
</dbReference>
<comment type="similarity">
    <text evidence="1">Belongs to the P-Pant transferase superfamily. Gsp/Sfp/HetI/AcpT family.</text>
</comment>
<dbReference type="GO" id="GO:0005829">
    <property type="term" value="C:cytosol"/>
    <property type="evidence" value="ECO:0007669"/>
    <property type="project" value="TreeGrafter"/>
</dbReference>
<dbReference type="PATRIC" id="fig|34073.19.peg.234"/>
<name>A0A0H2M8N6_VARPD</name>
<dbReference type="AlphaFoldDB" id="A0A0H2M8N6"/>
<dbReference type="EMBL" id="JZWI01000002">
    <property type="protein sequence ID" value="KLN58511.1"/>
    <property type="molecule type" value="Genomic_DNA"/>
</dbReference>
<dbReference type="PANTHER" id="PTHR12215:SF10">
    <property type="entry name" value="L-AMINOADIPATE-SEMIALDEHYDE DEHYDROGENASE-PHOSPHOPANTETHEINYL TRANSFERASE"/>
    <property type="match status" value="1"/>
</dbReference>
<organism evidence="5 6">
    <name type="scientific">Variovorax paradoxus</name>
    <dbReference type="NCBI Taxonomy" id="34073"/>
    <lineage>
        <taxon>Bacteria</taxon>
        <taxon>Pseudomonadati</taxon>
        <taxon>Pseudomonadota</taxon>
        <taxon>Betaproteobacteria</taxon>
        <taxon>Burkholderiales</taxon>
        <taxon>Comamonadaceae</taxon>
        <taxon>Variovorax</taxon>
    </lineage>
</organism>
<dbReference type="GO" id="GO:0019878">
    <property type="term" value="P:lysine biosynthetic process via aminoadipic acid"/>
    <property type="evidence" value="ECO:0007669"/>
    <property type="project" value="TreeGrafter"/>
</dbReference>
<protein>
    <submittedName>
        <fullName evidence="5">4'-phosphopantetheinyl transferase sfp</fullName>
        <ecNumber evidence="5">2.7.8.-</ecNumber>
    </submittedName>
</protein>
<evidence type="ECO:0000256" key="1">
    <source>
        <dbReference type="ARBA" id="ARBA00010990"/>
    </source>
</evidence>
<evidence type="ECO:0000313" key="5">
    <source>
        <dbReference type="EMBL" id="KLN58511.1"/>
    </source>
</evidence>